<reference evidence="1 2" key="1">
    <citation type="submission" date="2013-05" db="EMBL/GenBank/DDBJ databases">
        <title>Complete genome sequence of Bacillus thuringiensis YBT-1518, a typical strain with high toxicity to nematode.</title>
        <authorList>
            <person name="Wang P."/>
            <person name="Zhang C."/>
            <person name="Guo M."/>
            <person name="Guo S."/>
            <person name="Zhu Y."/>
            <person name="Zheng J."/>
            <person name="Zhu L."/>
            <person name="Ruan L."/>
            <person name="Peng D."/>
            <person name="Sun M."/>
        </authorList>
    </citation>
    <scope>NUCLEOTIDE SEQUENCE [LARGE SCALE GENOMIC DNA]</scope>
    <source>
        <strain evidence="1 2">YBT-1518</strain>
    </source>
</reference>
<organism evidence="1 2">
    <name type="scientific">Bacillus thuringiensis YBT-1518</name>
    <dbReference type="NCBI Taxonomy" id="529122"/>
    <lineage>
        <taxon>Bacteria</taxon>
        <taxon>Bacillati</taxon>
        <taxon>Bacillota</taxon>
        <taxon>Bacilli</taxon>
        <taxon>Bacillales</taxon>
        <taxon>Bacillaceae</taxon>
        <taxon>Bacillus</taxon>
        <taxon>Bacillus cereus group</taxon>
    </lineage>
</organism>
<gene>
    <name evidence="1" type="ORF">YBT1518_03675</name>
</gene>
<proteinExistence type="predicted"/>
<evidence type="ECO:0000313" key="1">
    <source>
        <dbReference type="EMBL" id="AHA69954.1"/>
    </source>
</evidence>
<name>A0A9W3PE53_BACTU</name>
<dbReference type="KEGG" id="bthu:YBT1518_03675"/>
<dbReference type="EMBL" id="CP005935">
    <property type="protein sequence ID" value="AHA69954.1"/>
    <property type="molecule type" value="Genomic_DNA"/>
</dbReference>
<evidence type="ECO:0000313" key="2">
    <source>
        <dbReference type="Proteomes" id="UP000018566"/>
    </source>
</evidence>
<dbReference type="AlphaFoldDB" id="A0A9W3PE53"/>
<protein>
    <submittedName>
        <fullName evidence="1">Uncharacterized protein</fullName>
    </submittedName>
</protein>
<accession>A0A9W3PE53</accession>
<sequence>MHLTTYVALNMFDSTLLFIQASNLEQACENLKHSSFDLQKTWRIHDISCYSKKDAMMISAHNKSDNNYVRYLIMSKRKWDEEKGKFQTVFREVSNHNK</sequence>
<dbReference type="RefSeq" id="WP_000550835.1">
    <property type="nucleotide sequence ID" value="NC_022873.1"/>
</dbReference>
<dbReference type="Proteomes" id="UP000018566">
    <property type="component" value="Chromosome"/>
</dbReference>